<dbReference type="PANTHER" id="PTHR43393:SF3">
    <property type="entry name" value="LYSINE DECARBOXYLASE-LIKE PROTEIN"/>
    <property type="match status" value="1"/>
</dbReference>
<dbReference type="GO" id="GO:0005829">
    <property type="term" value="C:cytosol"/>
    <property type="evidence" value="ECO:0007669"/>
    <property type="project" value="TreeGrafter"/>
</dbReference>
<evidence type="ECO:0000313" key="2">
    <source>
        <dbReference type="Proteomes" id="UP000275256"/>
    </source>
</evidence>
<keyword evidence="2" id="KW-1185">Reference proteome</keyword>
<dbReference type="AlphaFoldDB" id="A0A3M0GMU5"/>
<gene>
    <name evidence="1" type="ORF">EAX62_07045</name>
</gene>
<proteinExistence type="predicted"/>
<reference evidence="1 2" key="1">
    <citation type="submission" date="2018-10" db="EMBL/GenBank/DDBJ databases">
        <title>Tessaracoccus antarcticuss sp. nov., isolated from sediment.</title>
        <authorList>
            <person name="Zhou L.Y."/>
            <person name="Du Z.J."/>
        </authorList>
    </citation>
    <scope>NUCLEOTIDE SEQUENCE [LARGE SCALE GENOMIC DNA]</scope>
    <source>
        <strain evidence="1 2">JDX10</strain>
    </source>
</reference>
<dbReference type="SUPFAM" id="SSF102405">
    <property type="entry name" value="MCP/YpsA-like"/>
    <property type="match status" value="1"/>
</dbReference>
<dbReference type="Proteomes" id="UP000275256">
    <property type="component" value="Unassembled WGS sequence"/>
</dbReference>
<accession>A0A3M0GMU5</accession>
<dbReference type="RefSeq" id="WP_121901066.1">
    <property type="nucleotide sequence ID" value="NZ_REFW01000001.1"/>
</dbReference>
<organism evidence="1 2">
    <name type="scientific">Tessaracoccus antarcticus</name>
    <dbReference type="NCBI Taxonomy" id="2479848"/>
    <lineage>
        <taxon>Bacteria</taxon>
        <taxon>Bacillati</taxon>
        <taxon>Actinomycetota</taxon>
        <taxon>Actinomycetes</taxon>
        <taxon>Propionibacteriales</taxon>
        <taxon>Propionibacteriaceae</taxon>
        <taxon>Tessaracoccus</taxon>
    </lineage>
</organism>
<name>A0A3M0GMU5_9ACTN</name>
<dbReference type="PANTHER" id="PTHR43393">
    <property type="entry name" value="CYTOKININ RIBOSIDE 5'-MONOPHOSPHATE PHOSPHORIBOHYDROLASE"/>
    <property type="match status" value="1"/>
</dbReference>
<dbReference type="Gene3D" id="3.40.50.450">
    <property type="match status" value="1"/>
</dbReference>
<dbReference type="OrthoDB" id="9807160at2"/>
<dbReference type="InterPro" id="IPR052341">
    <property type="entry name" value="LOG_family_nucleotidases"/>
</dbReference>
<comment type="caution">
    <text evidence="1">The sequence shown here is derived from an EMBL/GenBank/DDBJ whole genome shotgun (WGS) entry which is preliminary data.</text>
</comment>
<sequence length="363" mass="38192">MHEIETLAQFDEVVAAGHGLDHCVVQSLDLRAREDALARCTVDATLFMGCDVGAAEEDLRARGALLFPKIPDSPLNPYRASLYRAVNLYDTMPAGSYADSFDALAYAWTRAGGGMPSLQKTLVAALHDHAISDALEEYLDDLGQQQVVGVMGGHAVERGSSGYATTAALGMTLAQEGFLVASGGGPGAMEAANLGARLSPHGPEALGEALGMLASVPSFRPSIDDWVRVAFDVKARFAGGADTLGVPTWFYGHEPPNVFATRIAKYCSNAVREATLLELCRGGLIFLPGAAGTVQELFQAVTANYYATDPSTITPLVLVGIQQWGGVLPAWPLLRSLGTGRAMGDAIALVDTIEEAGAWLAAR</sequence>
<protein>
    <submittedName>
        <fullName evidence="1">Rossmann fold nucleotide-binding protein</fullName>
    </submittedName>
</protein>
<dbReference type="EMBL" id="REFW01000001">
    <property type="protein sequence ID" value="RMB62519.1"/>
    <property type="molecule type" value="Genomic_DNA"/>
</dbReference>
<evidence type="ECO:0000313" key="1">
    <source>
        <dbReference type="EMBL" id="RMB62519.1"/>
    </source>
</evidence>